<evidence type="ECO:0000313" key="2">
    <source>
        <dbReference type="Proteomes" id="UP001302059"/>
    </source>
</evidence>
<gene>
    <name evidence="1" type="ORF">QOL99_00975</name>
</gene>
<dbReference type="EMBL" id="JASNGB010000003">
    <property type="protein sequence ID" value="MDL2342713.1"/>
    <property type="molecule type" value="Genomic_DNA"/>
</dbReference>
<dbReference type="InterPro" id="IPR010985">
    <property type="entry name" value="Ribbon_hlx_hlx"/>
</dbReference>
<dbReference type="SUPFAM" id="SSF47598">
    <property type="entry name" value="Ribbon-helix-helix"/>
    <property type="match status" value="1"/>
</dbReference>
<name>A0ABT7JFJ5_9DEIO</name>
<accession>A0ABT7JFJ5</accession>
<sequence length="71" mass="8169">MKLSVSLPEPQVDFLDHYQQRHRLSSRSEVLQLALKLLQKRALEEDYRAAGEEWQSSEDAALWDRASGDGL</sequence>
<dbReference type="Proteomes" id="UP001302059">
    <property type="component" value="Unassembled WGS sequence"/>
</dbReference>
<dbReference type="RefSeq" id="WP_285520743.1">
    <property type="nucleotide sequence ID" value="NZ_JASNGB010000003.1"/>
</dbReference>
<reference evidence="1 2" key="1">
    <citation type="submission" date="2023-05" db="EMBL/GenBank/DDBJ databases">
        <authorList>
            <person name="Gao F."/>
        </authorList>
    </citation>
    <scope>NUCLEOTIDE SEQUENCE [LARGE SCALE GENOMIC DNA]</scope>
    <source>
        <strain evidence="1 2">MIMF12</strain>
    </source>
</reference>
<dbReference type="InterPro" id="IPR013321">
    <property type="entry name" value="Arc_rbn_hlx_hlx"/>
</dbReference>
<comment type="caution">
    <text evidence="1">The sequence shown here is derived from an EMBL/GenBank/DDBJ whole genome shotgun (WGS) entry which is preliminary data.</text>
</comment>
<evidence type="ECO:0000313" key="1">
    <source>
        <dbReference type="EMBL" id="MDL2342713.1"/>
    </source>
</evidence>
<keyword evidence="2" id="KW-1185">Reference proteome</keyword>
<protein>
    <submittedName>
        <fullName evidence="1">Antitoxin</fullName>
    </submittedName>
</protein>
<dbReference type="Gene3D" id="1.10.1220.10">
    <property type="entry name" value="Met repressor-like"/>
    <property type="match status" value="1"/>
</dbReference>
<proteinExistence type="predicted"/>
<organism evidence="1 2">
    <name type="scientific">Deinococcus rhizophilus</name>
    <dbReference type="NCBI Taxonomy" id="3049544"/>
    <lineage>
        <taxon>Bacteria</taxon>
        <taxon>Thermotogati</taxon>
        <taxon>Deinococcota</taxon>
        <taxon>Deinococci</taxon>
        <taxon>Deinococcales</taxon>
        <taxon>Deinococcaceae</taxon>
        <taxon>Deinococcus</taxon>
    </lineage>
</organism>